<evidence type="ECO:0000313" key="4">
    <source>
        <dbReference type="Proteomes" id="UP000822688"/>
    </source>
</evidence>
<evidence type="ECO:0000256" key="2">
    <source>
        <dbReference type="SAM" id="SignalP"/>
    </source>
</evidence>
<feature type="chain" id="PRO_5035797253" description="Secreted peptide" evidence="2">
    <location>
        <begin position="18"/>
        <end position="109"/>
    </location>
</feature>
<organism evidence="3 4">
    <name type="scientific">Ceratodon purpureus</name>
    <name type="common">Fire moss</name>
    <name type="synonym">Dicranum purpureum</name>
    <dbReference type="NCBI Taxonomy" id="3225"/>
    <lineage>
        <taxon>Eukaryota</taxon>
        <taxon>Viridiplantae</taxon>
        <taxon>Streptophyta</taxon>
        <taxon>Embryophyta</taxon>
        <taxon>Bryophyta</taxon>
        <taxon>Bryophytina</taxon>
        <taxon>Bryopsida</taxon>
        <taxon>Dicranidae</taxon>
        <taxon>Pseudoditrichales</taxon>
        <taxon>Ditrichaceae</taxon>
        <taxon>Ceratodon</taxon>
    </lineage>
</organism>
<name>A0A8T0ITA2_CERPU</name>
<protein>
    <recommendedName>
        <fullName evidence="5">Secreted peptide</fullName>
    </recommendedName>
</protein>
<sequence>MLSICTFLVLLKSLRYACVPVLDTTSWSNFAVYFSMHYFVHVCCSYACLLNISYTNNSTGLRFATCPLFPSTLLYSACFLPFLVILVVALMTSAHHCTELRRASFHFIN</sequence>
<dbReference type="AlphaFoldDB" id="A0A8T0ITA2"/>
<dbReference type="Proteomes" id="UP000822688">
    <property type="component" value="Chromosome 2"/>
</dbReference>
<gene>
    <name evidence="3" type="ORF">KC19_2G025200</name>
</gene>
<keyword evidence="1" id="KW-0812">Transmembrane</keyword>
<evidence type="ECO:0000313" key="3">
    <source>
        <dbReference type="EMBL" id="KAG0585613.1"/>
    </source>
</evidence>
<proteinExistence type="predicted"/>
<evidence type="ECO:0000256" key="1">
    <source>
        <dbReference type="SAM" id="Phobius"/>
    </source>
</evidence>
<feature type="transmembrane region" description="Helical" evidence="1">
    <location>
        <begin position="31"/>
        <end position="52"/>
    </location>
</feature>
<reference evidence="3" key="1">
    <citation type="submission" date="2020-06" db="EMBL/GenBank/DDBJ databases">
        <title>WGS assembly of Ceratodon purpureus strain R40.</title>
        <authorList>
            <person name="Carey S.B."/>
            <person name="Jenkins J."/>
            <person name="Shu S."/>
            <person name="Lovell J.T."/>
            <person name="Sreedasyam A."/>
            <person name="Maumus F."/>
            <person name="Tiley G.P."/>
            <person name="Fernandez-Pozo N."/>
            <person name="Barry K."/>
            <person name="Chen C."/>
            <person name="Wang M."/>
            <person name="Lipzen A."/>
            <person name="Daum C."/>
            <person name="Saski C.A."/>
            <person name="Payton A.C."/>
            <person name="Mcbreen J.C."/>
            <person name="Conrad R.E."/>
            <person name="Kollar L.M."/>
            <person name="Olsson S."/>
            <person name="Huttunen S."/>
            <person name="Landis J.B."/>
            <person name="Wickett N.J."/>
            <person name="Johnson M.G."/>
            <person name="Rensing S.A."/>
            <person name="Grimwood J."/>
            <person name="Schmutz J."/>
            <person name="Mcdaniel S.F."/>
        </authorList>
    </citation>
    <scope>NUCLEOTIDE SEQUENCE</scope>
    <source>
        <strain evidence="3">R40</strain>
    </source>
</reference>
<keyword evidence="1" id="KW-1133">Transmembrane helix</keyword>
<dbReference type="EMBL" id="CM026422">
    <property type="protein sequence ID" value="KAG0585613.1"/>
    <property type="molecule type" value="Genomic_DNA"/>
</dbReference>
<feature type="transmembrane region" description="Helical" evidence="1">
    <location>
        <begin position="73"/>
        <end position="94"/>
    </location>
</feature>
<accession>A0A8T0ITA2</accession>
<feature type="signal peptide" evidence="2">
    <location>
        <begin position="1"/>
        <end position="17"/>
    </location>
</feature>
<evidence type="ECO:0008006" key="5">
    <source>
        <dbReference type="Google" id="ProtNLM"/>
    </source>
</evidence>
<keyword evidence="2" id="KW-0732">Signal</keyword>
<comment type="caution">
    <text evidence="3">The sequence shown here is derived from an EMBL/GenBank/DDBJ whole genome shotgun (WGS) entry which is preliminary data.</text>
</comment>
<keyword evidence="4" id="KW-1185">Reference proteome</keyword>
<keyword evidence="1" id="KW-0472">Membrane</keyword>